<gene>
    <name evidence="1" type="ORF">BYL167_LOCUS62615</name>
</gene>
<name>A0A8S3EV51_9BILA</name>
<organism evidence="1 2">
    <name type="scientific">Rotaria magnacalcarata</name>
    <dbReference type="NCBI Taxonomy" id="392030"/>
    <lineage>
        <taxon>Eukaryota</taxon>
        <taxon>Metazoa</taxon>
        <taxon>Spiralia</taxon>
        <taxon>Gnathifera</taxon>
        <taxon>Rotifera</taxon>
        <taxon>Eurotatoria</taxon>
        <taxon>Bdelloidea</taxon>
        <taxon>Philodinida</taxon>
        <taxon>Philodinidae</taxon>
        <taxon>Rotaria</taxon>
    </lineage>
</organism>
<accession>A0A8S3EV51</accession>
<sequence length="90" mass="10653">LRFLIMLASGVNAGDNDYSKEITDLKQRHKDCQYQLKIIIHQAIQNKKKDAKAHQLEVDYRLKQIAAIEAESEYMKEQVLRLRLDQQQRK</sequence>
<proteinExistence type="predicted"/>
<reference evidence="1" key="1">
    <citation type="submission" date="2021-02" db="EMBL/GenBank/DDBJ databases">
        <authorList>
            <person name="Nowell W R."/>
        </authorList>
    </citation>
    <scope>NUCLEOTIDE SEQUENCE</scope>
</reference>
<feature type="non-terminal residue" evidence="1">
    <location>
        <position position="1"/>
    </location>
</feature>
<protein>
    <submittedName>
        <fullName evidence="1">Uncharacterized protein</fullName>
    </submittedName>
</protein>
<dbReference type="AlphaFoldDB" id="A0A8S3EV51"/>
<dbReference type="EMBL" id="CAJOBH010234934">
    <property type="protein sequence ID" value="CAF5086730.1"/>
    <property type="molecule type" value="Genomic_DNA"/>
</dbReference>
<evidence type="ECO:0000313" key="2">
    <source>
        <dbReference type="Proteomes" id="UP000681967"/>
    </source>
</evidence>
<evidence type="ECO:0000313" key="1">
    <source>
        <dbReference type="EMBL" id="CAF5086730.1"/>
    </source>
</evidence>
<dbReference type="Proteomes" id="UP000681967">
    <property type="component" value="Unassembled WGS sequence"/>
</dbReference>
<comment type="caution">
    <text evidence="1">The sequence shown here is derived from an EMBL/GenBank/DDBJ whole genome shotgun (WGS) entry which is preliminary data.</text>
</comment>